<name>A0A3P4AUA3_THETH</name>
<dbReference type="AlphaFoldDB" id="A0A3P4AUA3"/>
<dbReference type="PROSITE" id="PS50968">
    <property type="entry name" value="BIOTINYL_LIPOYL"/>
    <property type="match status" value="1"/>
</dbReference>
<proteinExistence type="predicted"/>
<reference evidence="2 3" key="1">
    <citation type="submission" date="2018-10" db="EMBL/GenBank/DDBJ databases">
        <authorList>
            <person name="Peiro R."/>
            <person name="Begona"/>
            <person name="Cbmso G."/>
            <person name="Lopez M."/>
            <person name="Gonzalez S."/>
            <person name="Sacristan E."/>
            <person name="Castillo E."/>
        </authorList>
    </citation>
    <scope>NUCLEOTIDE SEQUENCE [LARGE SCALE GENOMIC DNA]</scope>
    <source>
        <strain evidence="2">TTHNAR1</strain>
        <plasmid evidence="3">4</plasmid>
    </source>
</reference>
<evidence type="ECO:0000313" key="2">
    <source>
        <dbReference type="EMBL" id="VCU54712.1"/>
    </source>
</evidence>
<dbReference type="GO" id="GO:0016740">
    <property type="term" value="F:transferase activity"/>
    <property type="evidence" value="ECO:0007669"/>
    <property type="project" value="UniProtKB-KW"/>
</dbReference>
<dbReference type="EMBL" id="LR027520">
    <property type="protein sequence ID" value="VCU54712.1"/>
    <property type="molecule type" value="Genomic_DNA"/>
</dbReference>
<protein>
    <submittedName>
        <fullName evidence="2">Dihydrolipoyllysine-residue acetyltransferase component of acetoin cleaving system</fullName>
    </submittedName>
</protein>
<dbReference type="InterPro" id="IPR045257">
    <property type="entry name" value="E2/Pdx1"/>
</dbReference>
<dbReference type="GO" id="GO:0045254">
    <property type="term" value="C:pyruvate dehydrogenase complex"/>
    <property type="evidence" value="ECO:0007669"/>
    <property type="project" value="InterPro"/>
</dbReference>
<evidence type="ECO:0000313" key="3">
    <source>
        <dbReference type="Proteomes" id="UP000279841"/>
    </source>
</evidence>
<accession>A0A3P4AUA3</accession>
<dbReference type="GO" id="GO:0006086">
    <property type="term" value="P:pyruvate decarboxylation to acetyl-CoA"/>
    <property type="evidence" value="ECO:0007669"/>
    <property type="project" value="InterPro"/>
</dbReference>
<dbReference type="PANTHER" id="PTHR23151">
    <property type="entry name" value="DIHYDROLIPOAMIDE ACETYL/SUCCINYL-TRANSFERASE-RELATED"/>
    <property type="match status" value="1"/>
</dbReference>
<geneLocation type="plasmid" evidence="2 3">
    <name>4</name>
</geneLocation>
<dbReference type="CDD" id="cd06849">
    <property type="entry name" value="lipoyl_domain"/>
    <property type="match status" value="1"/>
</dbReference>
<dbReference type="Proteomes" id="UP000279841">
    <property type="component" value="Plasmid 4"/>
</dbReference>
<keyword evidence="2" id="KW-0614">Plasmid</keyword>
<organism evidence="2 3">
    <name type="scientific">Thermus thermophilus</name>
    <dbReference type="NCBI Taxonomy" id="274"/>
    <lineage>
        <taxon>Bacteria</taxon>
        <taxon>Thermotogati</taxon>
        <taxon>Deinococcota</taxon>
        <taxon>Deinococci</taxon>
        <taxon>Thermales</taxon>
        <taxon>Thermaceae</taxon>
        <taxon>Thermus</taxon>
    </lineage>
</organism>
<dbReference type="PANTHER" id="PTHR23151:SF90">
    <property type="entry name" value="DIHYDROLIPOYLLYSINE-RESIDUE ACETYLTRANSFERASE COMPONENT OF PYRUVATE DEHYDROGENASE COMPLEX, MITOCHONDRIAL-RELATED"/>
    <property type="match status" value="1"/>
</dbReference>
<keyword evidence="2" id="KW-0808">Transferase</keyword>
<dbReference type="Pfam" id="PF00364">
    <property type="entry name" value="Biotin_lipoyl"/>
    <property type="match status" value="1"/>
</dbReference>
<dbReference type="Gene3D" id="2.40.50.100">
    <property type="match status" value="1"/>
</dbReference>
<dbReference type="SUPFAM" id="SSF51230">
    <property type="entry name" value="Single hybrid motif"/>
    <property type="match status" value="1"/>
</dbReference>
<dbReference type="InterPro" id="IPR011053">
    <property type="entry name" value="Single_hybrid_motif"/>
</dbReference>
<evidence type="ECO:0000259" key="1">
    <source>
        <dbReference type="PROSITE" id="PS50968"/>
    </source>
</evidence>
<feature type="domain" description="Lipoyl-binding" evidence="1">
    <location>
        <begin position="3"/>
        <end position="78"/>
    </location>
</feature>
<gene>
    <name evidence="2" type="primary">acoC_2</name>
    <name evidence="2" type="ORF">TTHNP4_00120</name>
</gene>
<dbReference type="InterPro" id="IPR000089">
    <property type="entry name" value="Biotin_lipoyl"/>
</dbReference>
<sequence>MALKPVLMPQLGLTMEEGTFQGFLKGEGEAFRKGEPLFVVENDKALVEVEAEADGVLKEVLAEVGKTYPVGAVLGYYEEVAG</sequence>